<dbReference type="InterPro" id="IPR011990">
    <property type="entry name" value="TPR-like_helical_dom_sf"/>
</dbReference>
<evidence type="ECO:0000259" key="6">
    <source>
        <dbReference type="PROSITE" id="PS50904"/>
    </source>
</evidence>
<proteinExistence type="predicted"/>
<gene>
    <name evidence="7" type="primary">RNA14</name>
    <name evidence="7" type="ORF">MVES_003644</name>
</gene>
<dbReference type="GO" id="GO:0005737">
    <property type="term" value="C:cytoplasm"/>
    <property type="evidence" value="ECO:0007669"/>
    <property type="project" value="UniProtKB-SubCell"/>
</dbReference>
<dbReference type="Proteomes" id="UP000232875">
    <property type="component" value="Unassembled WGS sequence"/>
</dbReference>
<keyword evidence="1" id="KW-0677">Repeat</keyword>
<dbReference type="Pfam" id="PF05843">
    <property type="entry name" value="Suf"/>
    <property type="match status" value="1"/>
</dbReference>
<evidence type="ECO:0000313" key="8">
    <source>
        <dbReference type="Proteomes" id="UP000232875"/>
    </source>
</evidence>
<evidence type="ECO:0000256" key="3">
    <source>
        <dbReference type="RuleBase" id="RU369035"/>
    </source>
</evidence>
<feature type="domain" description="PRELI/MSF1" evidence="6">
    <location>
        <begin position="776"/>
        <end position="961"/>
    </location>
</feature>
<keyword evidence="8" id="KW-1185">Reference proteome</keyword>
<organism evidence="7 8">
    <name type="scientific">Malassezia vespertilionis</name>
    <dbReference type="NCBI Taxonomy" id="2020962"/>
    <lineage>
        <taxon>Eukaryota</taxon>
        <taxon>Fungi</taxon>
        <taxon>Dikarya</taxon>
        <taxon>Basidiomycota</taxon>
        <taxon>Ustilaginomycotina</taxon>
        <taxon>Malasseziomycetes</taxon>
        <taxon>Malasseziales</taxon>
        <taxon>Malasseziaceae</taxon>
        <taxon>Malassezia</taxon>
    </lineage>
</organism>
<feature type="coiled-coil region" evidence="4">
    <location>
        <begin position="385"/>
        <end position="447"/>
    </location>
</feature>
<dbReference type="PANTHER" id="PTHR19980:SF0">
    <property type="entry name" value="CLEAVAGE STIMULATION FACTOR SUBUNIT 3"/>
    <property type="match status" value="1"/>
</dbReference>
<dbReference type="PANTHER" id="PTHR19980">
    <property type="entry name" value="RNA CLEAVAGE STIMULATION FACTOR"/>
    <property type="match status" value="1"/>
</dbReference>
<name>A0A2N1J7C1_9BASI</name>
<dbReference type="InterPro" id="IPR003107">
    <property type="entry name" value="HAT"/>
</dbReference>
<dbReference type="PROSITE" id="PS50904">
    <property type="entry name" value="PRELI_MSF1"/>
    <property type="match status" value="1"/>
</dbReference>
<feature type="compositionally biased region" description="Basic and acidic residues" evidence="5">
    <location>
        <begin position="676"/>
        <end position="687"/>
    </location>
</feature>
<dbReference type="InterPro" id="IPR008847">
    <property type="entry name" value="Suf"/>
</dbReference>
<keyword evidence="4" id="KW-0175">Coiled coil</keyword>
<dbReference type="InterPro" id="IPR045243">
    <property type="entry name" value="Rna14-like"/>
</dbReference>
<dbReference type="GO" id="GO:0003729">
    <property type="term" value="F:mRNA binding"/>
    <property type="evidence" value="ECO:0007669"/>
    <property type="project" value="TreeGrafter"/>
</dbReference>
<dbReference type="OrthoDB" id="26282at2759"/>
<dbReference type="SMART" id="SM00386">
    <property type="entry name" value="HAT"/>
    <property type="match status" value="6"/>
</dbReference>
<dbReference type="InterPro" id="IPR006797">
    <property type="entry name" value="PRELI/MSF1_dom"/>
</dbReference>
<dbReference type="GO" id="GO:0005634">
    <property type="term" value="C:nucleus"/>
    <property type="evidence" value="ECO:0007669"/>
    <property type="project" value="UniProtKB-SubCell"/>
</dbReference>
<keyword evidence="3" id="KW-0507">mRNA processing</keyword>
<dbReference type="EMBL" id="KZ454995">
    <property type="protein sequence ID" value="PKI82458.1"/>
    <property type="molecule type" value="Genomic_DNA"/>
</dbReference>
<keyword evidence="2 3" id="KW-0539">Nucleus</keyword>
<evidence type="ECO:0000256" key="1">
    <source>
        <dbReference type="ARBA" id="ARBA00022737"/>
    </source>
</evidence>
<evidence type="ECO:0000313" key="7">
    <source>
        <dbReference type="EMBL" id="PKI82458.1"/>
    </source>
</evidence>
<dbReference type="AlphaFoldDB" id="A0A2N1J7C1"/>
<dbReference type="Gene3D" id="1.25.40.1040">
    <property type="match status" value="2"/>
</dbReference>
<feature type="compositionally biased region" description="Basic and acidic residues" evidence="5">
    <location>
        <begin position="699"/>
        <end position="708"/>
    </location>
</feature>
<protein>
    <recommendedName>
        <fullName evidence="3">mRNA 3'-end-processing protein RNA14</fullName>
    </recommendedName>
</protein>
<evidence type="ECO:0000256" key="2">
    <source>
        <dbReference type="ARBA" id="ARBA00023242"/>
    </source>
</evidence>
<comment type="function">
    <text evidence="3">Component of the cleavage factor IA (CFIA) complex, which is involved in the endonucleolytic cleavage during polyadenylation-dependent pre-mRNA 3'-end formation.</text>
</comment>
<dbReference type="SUPFAM" id="SSF48452">
    <property type="entry name" value="TPR-like"/>
    <property type="match status" value="2"/>
</dbReference>
<comment type="subcellular location">
    <subcellularLocation>
        <location evidence="3">Nucleus</location>
    </subcellularLocation>
    <subcellularLocation>
        <location evidence="3">Cytoplasm</location>
    </subcellularLocation>
    <text evidence="3">Nucleus and/or cytoplasm.</text>
</comment>
<evidence type="ECO:0000256" key="5">
    <source>
        <dbReference type="SAM" id="MobiDB-lite"/>
    </source>
</evidence>
<dbReference type="Pfam" id="PF04707">
    <property type="entry name" value="PRELI"/>
    <property type="match status" value="1"/>
</dbReference>
<reference evidence="7 8" key="1">
    <citation type="submission" date="2017-10" db="EMBL/GenBank/DDBJ databases">
        <title>A novel species of cold-tolerant Malassezia isolated from bats.</title>
        <authorList>
            <person name="Lorch J.M."/>
            <person name="Palmer J.M."/>
            <person name="Vanderwolf K.J."/>
            <person name="Schmidt K.Z."/>
            <person name="Verant M.L."/>
            <person name="Weller T.J."/>
            <person name="Blehert D.S."/>
        </authorList>
    </citation>
    <scope>NUCLEOTIDE SEQUENCE [LARGE SCALE GENOMIC DNA]</scope>
    <source>
        <strain evidence="7 8">NWHC:44797-103</strain>
    </source>
</reference>
<evidence type="ECO:0000256" key="4">
    <source>
        <dbReference type="SAM" id="Coils"/>
    </source>
</evidence>
<dbReference type="STRING" id="2020962.A0A2N1J7C1"/>
<sequence length="971" mass="111412">MDGAERGSGAPAVPLGAPRTERECLEAEVERSPRAGAPWLALIAHVQHAGDVDAMRDVYDRFFEYFPNASAQWIAYTEMELAHSNFAQVDAIFVRCLRTTLSMDLWKLYLQYTRRVNPLPAYTNEENSPREQTQRVLEGAYEFALKYIGWDRESGVIWHDYIQLIREREVRGTWQEGQKMDQLRRVFRRAVVVPMNQVEAIWREYDAYENTLNKITAKKFLGEISPAYMQARSVLRELKSMTDPLARPQLAQLPSWIVPGTRTPAKERQALRAWIRYLEWEQSNPLMLEEQSALIFRVLAAYRKAVMYMRFDAVIWYMAAIYCQLIQRDAEALQWLRNGMDACPWSFLLHFAYADLCRAQGKYQDAITSLDAYVAYLEQAIAQRLHALEQQRQRVDEDVDAERARVRQRREQLDSAPEDETDKTAELVDIERKLQEERVARKDKLEEQARPELDEWKEGMAQAWIKYMQLVRRAEGIRPARQVFARARKAPYATWHVYEANALLEYHCSKEPLVATKVFELALRTFGPEELLVVRYLDFLIAMNDDTNARAVFERTVSSVPPARARPIWERWSEYEYNYGDASAIARLESRLCELYPHESRLDVAVERYRYKTLDFVRNKDLGYTRAVPPVPGEVRTTNEEEAQPEAQPEHAKAEPNAAGRQSMEEIRKSLLAGEPAKKDGEKRGAKSDAAASSKKAKHTEPPRKARQDLVPPLPDALLYFLRILPNARDFDGPLVPPERILECLMHSTLPTVPLAGMSERKGAKRGGQRKAPQMPRTFTASVLFPCTFAQAAQAVWHKYPNPYAEHVQSIDVLDRFFCPDTGVLRTERLISVEQPTPRWIQMLLGITGETYVREVITFDPHMPCMQLESTNLSFAEYLQVKEHVVYRPGEGNDPAQVGTRFDQTAHIECCGTHTQSRFHGVFSSAARKVEDASYGRFRDNAALGRLGFASVLAALGGGKQAHYEPVLIEK</sequence>
<feature type="region of interest" description="Disordered" evidence="5">
    <location>
        <begin position="627"/>
        <end position="710"/>
    </location>
</feature>
<accession>A0A2N1J7C1</accession>
<keyword evidence="3" id="KW-0963">Cytoplasm</keyword>
<dbReference type="GO" id="GO:0180010">
    <property type="term" value="P:co-transcriptional mRNA 3'-end processing, cleavage and polyadenylation pathway"/>
    <property type="evidence" value="ECO:0007669"/>
    <property type="project" value="UniProtKB-UniRule"/>
</dbReference>